<keyword evidence="6 8" id="KW-0807">Transducer</keyword>
<dbReference type="EMBL" id="JAJAQI010000001">
    <property type="protein sequence ID" value="MCB4820308.1"/>
    <property type="molecule type" value="Genomic_DNA"/>
</dbReference>
<dbReference type="SMART" id="SM00283">
    <property type="entry name" value="MA"/>
    <property type="match status" value="1"/>
</dbReference>
<keyword evidence="2" id="KW-1003">Cell membrane</keyword>
<keyword evidence="14" id="KW-1185">Reference proteome</keyword>
<evidence type="ECO:0000313" key="13">
    <source>
        <dbReference type="EMBL" id="MCB4820308.1"/>
    </source>
</evidence>
<dbReference type="PROSITE" id="PS50885">
    <property type="entry name" value="HAMP"/>
    <property type="match status" value="1"/>
</dbReference>
<dbReference type="InterPro" id="IPR029151">
    <property type="entry name" value="Sensor-like_sf"/>
</dbReference>
<gene>
    <name evidence="13" type="ORF">LHA35_01005</name>
</gene>
<evidence type="ECO:0000256" key="4">
    <source>
        <dbReference type="ARBA" id="ARBA00022989"/>
    </source>
</evidence>
<dbReference type="Pfam" id="PF00015">
    <property type="entry name" value="MCPsignal"/>
    <property type="match status" value="1"/>
</dbReference>
<reference evidence="13" key="1">
    <citation type="submission" date="2021-10" db="EMBL/GenBank/DDBJ databases">
        <title>Roseicella aerolatum sp. nov., isolated from aerosols of e-waste dismantling site.</title>
        <authorList>
            <person name="Qin T."/>
        </authorList>
    </citation>
    <scope>NUCLEOTIDE SEQUENCE</scope>
    <source>
        <strain evidence="13">GB24</strain>
    </source>
</reference>
<comment type="caution">
    <text evidence="13">The sequence shown here is derived from an EMBL/GenBank/DDBJ whole genome shotgun (WGS) entry which is preliminary data.</text>
</comment>
<dbReference type="AlphaFoldDB" id="A0A9X1IAR9"/>
<dbReference type="GO" id="GO:0004888">
    <property type="term" value="F:transmembrane signaling receptor activity"/>
    <property type="evidence" value="ECO:0007669"/>
    <property type="project" value="InterPro"/>
</dbReference>
<evidence type="ECO:0000259" key="12">
    <source>
        <dbReference type="PROSITE" id="PS50885"/>
    </source>
</evidence>
<comment type="subcellular location">
    <subcellularLocation>
        <location evidence="1">Cell membrane</location>
        <topology evidence="1">Multi-pass membrane protein</topology>
    </subcellularLocation>
</comment>
<dbReference type="InterPro" id="IPR004089">
    <property type="entry name" value="MCPsignal_dom"/>
</dbReference>
<dbReference type="InterPro" id="IPR004090">
    <property type="entry name" value="Chemotax_Me-accpt_rcpt"/>
</dbReference>
<sequence>MASLLRAVARPLSRLSLRARVLALAIALLAFGFAGFAVTVAQHMRAREETAVMARLEIAIRLLRSLAEEKGEAWRLEGGTRLLRGGTALNDLNDLPDRVHAVTGAAATVFAGEMRVATNIRRPDGDRAVGTLLAAGPALEAVRRGETYRGTNIILGTPHVTVYEPVLDAAGRQVGILFVGLPLTTVAEAEAAAIRLALAQGAVVLLLVGVLFWFALRWLLRPLGALAGTLQALGEGRLDVTVPCTDREDELGRIGRAVATLQTATREARAQEAAAAAARAEAEQRRREAQAVIADSLEHAIGQVADRLAEAAQGVGGATDTVAAVSAGTAGRSAETAARMGEVTEHVRAMAGATEALSGSVDQIARQVGEGARIAAEAVQVARSSDATIAGLAEAAGRIGDVVRLISDIAGQTNLLALNATIEAARAGEAGKGFAVVASEVKTLAAQTAKATEEISAQIGAMRGATDEAVSALHGIAGAVTRMEEVTSTIATAVDRQGEATRDIARSAAAAADGTGAAQEAMRRLQAEIAAAEACIARLRGAGSVVTEEGGALRAEVSSFVARLRAG</sequence>
<dbReference type="PANTHER" id="PTHR32089:SF112">
    <property type="entry name" value="LYSOZYME-LIKE PROTEIN-RELATED"/>
    <property type="match status" value="1"/>
</dbReference>
<evidence type="ECO:0000256" key="6">
    <source>
        <dbReference type="ARBA" id="ARBA00023224"/>
    </source>
</evidence>
<accession>A0A9X1IAR9</accession>
<dbReference type="InterPro" id="IPR033463">
    <property type="entry name" value="sCache_3"/>
</dbReference>
<organism evidence="13 14">
    <name type="scientific">Roseicella aerolata</name>
    <dbReference type="NCBI Taxonomy" id="2883479"/>
    <lineage>
        <taxon>Bacteria</taxon>
        <taxon>Pseudomonadati</taxon>
        <taxon>Pseudomonadota</taxon>
        <taxon>Alphaproteobacteria</taxon>
        <taxon>Acetobacterales</taxon>
        <taxon>Roseomonadaceae</taxon>
        <taxon>Roseicella</taxon>
    </lineage>
</organism>
<feature type="transmembrane region" description="Helical" evidence="10">
    <location>
        <begin position="192"/>
        <end position="216"/>
    </location>
</feature>
<dbReference type="Gene3D" id="6.10.340.10">
    <property type="match status" value="1"/>
</dbReference>
<evidence type="ECO:0000256" key="3">
    <source>
        <dbReference type="ARBA" id="ARBA00022692"/>
    </source>
</evidence>
<evidence type="ECO:0000256" key="9">
    <source>
        <dbReference type="SAM" id="Coils"/>
    </source>
</evidence>
<dbReference type="Pfam" id="PF17202">
    <property type="entry name" value="sCache_3_3"/>
    <property type="match status" value="1"/>
</dbReference>
<evidence type="ECO:0000256" key="10">
    <source>
        <dbReference type="SAM" id="Phobius"/>
    </source>
</evidence>
<evidence type="ECO:0000256" key="7">
    <source>
        <dbReference type="ARBA" id="ARBA00029447"/>
    </source>
</evidence>
<protein>
    <submittedName>
        <fullName evidence="13">Cache domain-containing protein</fullName>
    </submittedName>
</protein>
<feature type="domain" description="HAMP" evidence="12">
    <location>
        <begin position="217"/>
        <end position="270"/>
    </location>
</feature>
<dbReference type="SMART" id="SM00304">
    <property type="entry name" value="HAMP"/>
    <property type="match status" value="1"/>
</dbReference>
<evidence type="ECO:0000256" key="5">
    <source>
        <dbReference type="ARBA" id="ARBA00023136"/>
    </source>
</evidence>
<dbReference type="PANTHER" id="PTHR32089">
    <property type="entry name" value="METHYL-ACCEPTING CHEMOTAXIS PROTEIN MCPB"/>
    <property type="match status" value="1"/>
</dbReference>
<dbReference type="Proteomes" id="UP001139311">
    <property type="component" value="Unassembled WGS sequence"/>
</dbReference>
<dbReference type="SUPFAM" id="SSF58104">
    <property type="entry name" value="Methyl-accepting chemotaxis protein (MCP) signaling domain"/>
    <property type="match status" value="1"/>
</dbReference>
<dbReference type="InterPro" id="IPR003660">
    <property type="entry name" value="HAMP_dom"/>
</dbReference>
<evidence type="ECO:0000256" key="1">
    <source>
        <dbReference type="ARBA" id="ARBA00004651"/>
    </source>
</evidence>
<dbReference type="Pfam" id="PF00672">
    <property type="entry name" value="HAMP"/>
    <property type="match status" value="1"/>
</dbReference>
<evidence type="ECO:0000256" key="8">
    <source>
        <dbReference type="PROSITE-ProRule" id="PRU00284"/>
    </source>
</evidence>
<dbReference type="GO" id="GO:0007165">
    <property type="term" value="P:signal transduction"/>
    <property type="evidence" value="ECO:0007669"/>
    <property type="project" value="UniProtKB-KW"/>
</dbReference>
<keyword evidence="5 10" id="KW-0472">Membrane</keyword>
<dbReference type="SUPFAM" id="SSF103190">
    <property type="entry name" value="Sensory domain-like"/>
    <property type="match status" value="1"/>
</dbReference>
<dbReference type="CDD" id="cd06225">
    <property type="entry name" value="HAMP"/>
    <property type="match status" value="1"/>
</dbReference>
<keyword evidence="9" id="KW-0175">Coiled coil</keyword>
<keyword evidence="3 10" id="KW-0812">Transmembrane</keyword>
<feature type="domain" description="Methyl-accepting transducer" evidence="11">
    <location>
        <begin position="304"/>
        <end position="537"/>
    </location>
</feature>
<comment type="similarity">
    <text evidence="7">Belongs to the methyl-accepting chemotaxis (MCP) protein family.</text>
</comment>
<dbReference type="PROSITE" id="PS50111">
    <property type="entry name" value="CHEMOTAXIS_TRANSDUC_2"/>
    <property type="match status" value="1"/>
</dbReference>
<feature type="coiled-coil region" evidence="9">
    <location>
        <begin position="261"/>
        <end position="288"/>
    </location>
</feature>
<keyword evidence="4 10" id="KW-1133">Transmembrane helix</keyword>
<dbReference type="PRINTS" id="PR00260">
    <property type="entry name" value="CHEMTRNSDUCR"/>
</dbReference>
<evidence type="ECO:0000313" key="14">
    <source>
        <dbReference type="Proteomes" id="UP001139311"/>
    </source>
</evidence>
<dbReference type="GO" id="GO:0005886">
    <property type="term" value="C:plasma membrane"/>
    <property type="evidence" value="ECO:0007669"/>
    <property type="project" value="UniProtKB-SubCell"/>
</dbReference>
<evidence type="ECO:0000256" key="2">
    <source>
        <dbReference type="ARBA" id="ARBA00022475"/>
    </source>
</evidence>
<dbReference type="Gene3D" id="1.10.287.950">
    <property type="entry name" value="Methyl-accepting chemotaxis protein"/>
    <property type="match status" value="1"/>
</dbReference>
<proteinExistence type="inferred from homology"/>
<evidence type="ECO:0000259" key="11">
    <source>
        <dbReference type="PROSITE" id="PS50111"/>
    </source>
</evidence>
<name>A0A9X1IAR9_9PROT</name>
<dbReference type="RefSeq" id="WP_226603369.1">
    <property type="nucleotide sequence ID" value="NZ_JAJAQI010000001.1"/>
</dbReference>
<dbReference type="GO" id="GO:0006935">
    <property type="term" value="P:chemotaxis"/>
    <property type="evidence" value="ECO:0007669"/>
    <property type="project" value="InterPro"/>
</dbReference>